<evidence type="ECO:0000256" key="8">
    <source>
        <dbReference type="ARBA" id="ARBA00049244"/>
    </source>
</evidence>
<keyword evidence="7" id="KW-0238">DNA-binding</keyword>
<dbReference type="GO" id="GO:0003887">
    <property type="term" value="F:DNA-directed DNA polymerase activity"/>
    <property type="evidence" value="ECO:0007669"/>
    <property type="project" value="UniProtKB-KW"/>
</dbReference>
<dbReference type="InterPro" id="IPR023211">
    <property type="entry name" value="DNA_pol_palm_dom_sf"/>
</dbReference>
<dbReference type="Pfam" id="PF03175">
    <property type="entry name" value="DNA_pol_B_2"/>
    <property type="match status" value="2"/>
</dbReference>
<evidence type="ECO:0000313" key="10">
    <source>
        <dbReference type="EMBL" id="CAA46367.1"/>
    </source>
</evidence>
<organism evidence="10">
    <name type="scientific">Porphyra sp</name>
    <dbReference type="NCBI Taxonomy" id="2790"/>
    <lineage>
        <taxon>Eukaryota</taxon>
        <taxon>Rhodophyta</taxon>
        <taxon>Bangiophyceae</taxon>
        <taxon>Bangiales</taxon>
        <taxon>Bangiaceae</taxon>
        <taxon>Porphyra</taxon>
    </lineage>
</organism>
<keyword evidence="4" id="KW-0548">Nucleotidyltransferase</keyword>
<evidence type="ECO:0000256" key="6">
    <source>
        <dbReference type="ARBA" id="ARBA00022932"/>
    </source>
</evidence>
<dbReference type="PANTHER" id="PTHR33568">
    <property type="entry name" value="DNA POLYMERASE"/>
    <property type="match status" value="1"/>
</dbReference>
<feature type="non-terminal residue" evidence="10">
    <location>
        <position position="402"/>
    </location>
</feature>
<dbReference type="PANTHER" id="PTHR33568:SF3">
    <property type="entry name" value="DNA-DIRECTED DNA POLYMERASE"/>
    <property type="match status" value="1"/>
</dbReference>
<name>Q36511_9RHOD</name>
<proteinExistence type="inferred from homology"/>
<feature type="domain" description="DNA-directed DNA polymerase family B mitochondria/virus" evidence="9">
    <location>
        <begin position="180"/>
        <end position="402"/>
    </location>
</feature>
<keyword evidence="10" id="KW-0496">Mitochondrion</keyword>
<evidence type="ECO:0000256" key="2">
    <source>
        <dbReference type="ARBA" id="ARBA00012417"/>
    </source>
</evidence>
<dbReference type="InterPro" id="IPR043502">
    <property type="entry name" value="DNA/RNA_pol_sf"/>
</dbReference>
<keyword evidence="6" id="KW-0239">DNA-directed DNA polymerase</keyword>
<evidence type="ECO:0000256" key="3">
    <source>
        <dbReference type="ARBA" id="ARBA00022679"/>
    </source>
</evidence>
<dbReference type="Gene3D" id="3.30.420.10">
    <property type="entry name" value="Ribonuclease H-like superfamily/Ribonuclease H"/>
    <property type="match status" value="1"/>
</dbReference>
<feature type="domain" description="DNA-directed DNA polymerase family B mitochondria/virus" evidence="9">
    <location>
        <begin position="84"/>
        <end position="157"/>
    </location>
</feature>
<evidence type="ECO:0000256" key="7">
    <source>
        <dbReference type="ARBA" id="ARBA00023125"/>
    </source>
</evidence>
<dbReference type="GO" id="GO:0003677">
    <property type="term" value="F:DNA binding"/>
    <property type="evidence" value="ECO:0007669"/>
    <property type="project" value="UniProtKB-KW"/>
</dbReference>
<evidence type="ECO:0000256" key="1">
    <source>
        <dbReference type="ARBA" id="ARBA00005755"/>
    </source>
</evidence>
<dbReference type="EMBL" id="X65264">
    <property type="protein sequence ID" value="CAA46367.1"/>
    <property type="molecule type" value="Genomic_DNA"/>
</dbReference>
<sequence length="402" mass="47219">VMKKFIEKKIYSGTHENHCVISADIETVVLEGSHKPFAIGWKCDSLSITRFEYTQNVKDIHDYTVLIIFLREMFKIKHLIPYKRKLCVYFHNLSGFDGLIILKSVVTDGEYTVDITSRASKIMKLVLTSKNGLQIELRDSLHILPMTLNQLGASFLGKQKITIDPVFSLDRICSERSFIIKYLLRDVEILNDVLHLYNHMIENEFYINSYKHLTATSLSYNIFKTKYMGVYKIEIPSNIYDKFIRLGYYGGRCESYVPRNISNEILYHYDFNSHYPASMLNKYPTRIKGWYRPIVDNRIDEYTVYDVVVSVKDVNIPVIPYRDIKTRQLTFPIGTFRTIVNGIELKYAVERGFASVVKYHRCLQLEQPAYIFKRFVEDQYGKRMSAKRKKDPIEKIFKLNMN</sequence>
<evidence type="ECO:0000256" key="4">
    <source>
        <dbReference type="ARBA" id="ARBA00022695"/>
    </source>
</evidence>
<dbReference type="SUPFAM" id="SSF53098">
    <property type="entry name" value="Ribonuclease H-like"/>
    <property type="match status" value="1"/>
</dbReference>
<dbReference type="InterPro" id="IPR036397">
    <property type="entry name" value="RNaseH_sf"/>
</dbReference>
<keyword evidence="5" id="KW-0235">DNA replication</keyword>
<protein>
    <recommendedName>
        <fullName evidence="2">DNA-directed DNA polymerase</fullName>
        <ecNumber evidence="2">2.7.7.7</ecNumber>
    </recommendedName>
</protein>
<dbReference type="SUPFAM" id="SSF56672">
    <property type="entry name" value="DNA/RNA polymerases"/>
    <property type="match status" value="1"/>
</dbReference>
<dbReference type="GO" id="GO:0000166">
    <property type="term" value="F:nucleotide binding"/>
    <property type="evidence" value="ECO:0007669"/>
    <property type="project" value="InterPro"/>
</dbReference>
<dbReference type="InterPro" id="IPR004868">
    <property type="entry name" value="DNA-dir_DNA_pol_B_mt/vir"/>
</dbReference>
<comment type="catalytic activity">
    <reaction evidence="8">
        <text>DNA(n) + a 2'-deoxyribonucleoside 5'-triphosphate = DNA(n+1) + diphosphate</text>
        <dbReference type="Rhea" id="RHEA:22508"/>
        <dbReference type="Rhea" id="RHEA-COMP:17339"/>
        <dbReference type="Rhea" id="RHEA-COMP:17340"/>
        <dbReference type="ChEBI" id="CHEBI:33019"/>
        <dbReference type="ChEBI" id="CHEBI:61560"/>
        <dbReference type="ChEBI" id="CHEBI:173112"/>
        <dbReference type="EC" id="2.7.7.7"/>
    </reaction>
</comment>
<dbReference type="Gene3D" id="3.90.1600.10">
    <property type="entry name" value="Palm domain of DNA polymerase"/>
    <property type="match status" value="1"/>
</dbReference>
<dbReference type="GO" id="GO:0006260">
    <property type="term" value="P:DNA replication"/>
    <property type="evidence" value="ECO:0007669"/>
    <property type="project" value="UniProtKB-KW"/>
</dbReference>
<dbReference type="EC" id="2.7.7.7" evidence="2"/>
<accession>Q36511</accession>
<geneLocation type="mitochondrion" evidence="10"/>
<dbReference type="AlphaFoldDB" id="Q36511"/>
<evidence type="ECO:0000256" key="5">
    <source>
        <dbReference type="ARBA" id="ARBA00022705"/>
    </source>
</evidence>
<dbReference type="InterPro" id="IPR012337">
    <property type="entry name" value="RNaseH-like_sf"/>
</dbReference>
<keyword evidence="3" id="KW-0808">Transferase</keyword>
<evidence type="ECO:0000259" key="9">
    <source>
        <dbReference type="Pfam" id="PF03175"/>
    </source>
</evidence>
<reference evidence="10" key="1">
    <citation type="submission" date="1992-03" db="EMBL/GenBank/DDBJ databases">
        <authorList>
            <person name="Lee M.A."/>
            <person name="Russel D.W.R."/>
        </authorList>
    </citation>
    <scope>NUCLEOTIDE SEQUENCE</scope>
</reference>
<comment type="similarity">
    <text evidence="1">Belongs to the DNA polymerase type-B family.</text>
</comment>